<keyword evidence="2" id="KW-1185">Reference proteome</keyword>
<dbReference type="SUPFAM" id="SSF109915">
    <property type="entry name" value="Hypothetical protein YhaI"/>
    <property type="match status" value="1"/>
</dbReference>
<dbReference type="Gene3D" id="1.10.3750.10">
    <property type="entry name" value="YhaI-like"/>
    <property type="match status" value="1"/>
</dbReference>
<dbReference type="Proteomes" id="UP000682111">
    <property type="component" value="Unassembled WGS sequence"/>
</dbReference>
<dbReference type="InterPro" id="IPR035945">
    <property type="entry name" value="YhaI-like_sf"/>
</dbReference>
<dbReference type="InterPro" id="IPR015058">
    <property type="entry name" value="DUF1878"/>
</dbReference>
<evidence type="ECO:0000313" key="2">
    <source>
        <dbReference type="Proteomes" id="UP000682111"/>
    </source>
</evidence>
<dbReference type="EMBL" id="BORC01000004">
    <property type="protein sequence ID" value="GIN62853.1"/>
    <property type="molecule type" value="Genomic_DNA"/>
</dbReference>
<evidence type="ECO:0000313" key="1">
    <source>
        <dbReference type="EMBL" id="GIN62853.1"/>
    </source>
</evidence>
<evidence type="ECO:0008006" key="3">
    <source>
        <dbReference type="Google" id="ProtNLM"/>
    </source>
</evidence>
<accession>A0A920BUD9</accession>
<organism evidence="1 2">
    <name type="scientific">Robertmurraya siralis</name>
    <dbReference type="NCBI Taxonomy" id="77777"/>
    <lineage>
        <taxon>Bacteria</taxon>
        <taxon>Bacillati</taxon>
        <taxon>Bacillota</taxon>
        <taxon>Bacilli</taxon>
        <taxon>Bacillales</taxon>
        <taxon>Bacillaceae</taxon>
        <taxon>Robertmurraya</taxon>
    </lineage>
</organism>
<proteinExistence type="predicted"/>
<gene>
    <name evidence="1" type="ORF">J27TS8_28460</name>
</gene>
<dbReference type="RefSeq" id="WP_212933961.1">
    <property type="nucleotide sequence ID" value="NZ_BORC01000004.1"/>
</dbReference>
<protein>
    <recommendedName>
        <fullName evidence="3">DUF1878 domain-containing protein</fullName>
    </recommendedName>
</protein>
<dbReference type="AlphaFoldDB" id="A0A920BUD9"/>
<reference evidence="1" key="1">
    <citation type="submission" date="2021-03" db="EMBL/GenBank/DDBJ databases">
        <title>Antimicrobial resistance genes in bacteria isolated from Japanese honey, and their potential for conferring macrolide and lincosamide resistance in the American foulbrood pathogen Paenibacillus larvae.</title>
        <authorList>
            <person name="Okamoto M."/>
            <person name="Kumagai M."/>
            <person name="Kanamori H."/>
            <person name="Takamatsu D."/>
        </authorList>
    </citation>
    <scope>NUCLEOTIDE SEQUENCE</scope>
    <source>
        <strain evidence="1">J27TS8</strain>
    </source>
</reference>
<comment type="caution">
    <text evidence="1">The sequence shown here is derived from an EMBL/GenBank/DDBJ whole genome shotgun (WGS) entry which is preliminary data.</text>
</comment>
<name>A0A920BUD9_9BACI</name>
<dbReference type="Pfam" id="PF08963">
    <property type="entry name" value="DUF1878"/>
    <property type="match status" value="1"/>
</dbReference>
<sequence>MDLDTLLEKINRLEYHQSILLKMISKSDDQFYKLIVEKSLSKKDVEHFYSICEELTAALEEQQAEGFVYFESLYKRFKIDLHPSLEPKETIEACLRQQLYLSLMLQLQKFAD</sequence>